<accession>A0A1X0P275</accession>
<dbReference type="OrthoDB" id="251235at2759"/>
<gene>
    <name evidence="1" type="ORF">TM35_000074360</name>
</gene>
<comment type="caution">
    <text evidence="1">The sequence shown here is derived from an EMBL/GenBank/DDBJ whole genome shotgun (WGS) entry which is preliminary data.</text>
</comment>
<protein>
    <submittedName>
        <fullName evidence="1">Uncharacterized protein</fullName>
    </submittedName>
</protein>
<dbReference type="Proteomes" id="UP000192257">
    <property type="component" value="Unassembled WGS sequence"/>
</dbReference>
<sequence>MGTEARDNLLNALEKPDSFDEWLLGTQYSQKYFNMLRLKAESSRIPNNSEKNSKSLRPVKVKAASKTQVQAVSQETNASVPDGQAIQKLDGLSPKNTIKGKGELRPAFESTTSSTKWKKDTSLKTFRTTGSNVNDQLDEDITTRELLWESYYRTKDTYTGVFPALLTPYQRPFWSYKAVNDQVERSVLPENMQQSNHFPQGALASTSPYTMFDLPHDEKPIMTRRHYATGPPSFAPTPCSSKWLNAMR</sequence>
<dbReference type="VEuPathDB" id="TriTrypDB:TM35_000074360"/>
<dbReference type="EMBL" id="NBCO01000007">
    <property type="protein sequence ID" value="ORC91012.1"/>
    <property type="molecule type" value="Genomic_DNA"/>
</dbReference>
<dbReference type="AlphaFoldDB" id="A0A1X0P275"/>
<evidence type="ECO:0000313" key="1">
    <source>
        <dbReference type="EMBL" id="ORC91012.1"/>
    </source>
</evidence>
<reference evidence="1 2" key="1">
    <citation type="submission" date="2017-03" db="EMBL/GenBank/DDBJ databases">
        <title>An alternative strategy for trypanosome survival in the mammalian bloodstream revealed through genome and transcriptome analysis of the ubiquitous bovine parasite Trypanosoma (Megatrypanum) theileri.</title>
        <authorList>
            <person name="Kelly S."/>
            <person name="Ivens A."/>
            <person name="Mott A."/>
            <person name="O'Neill E."/>
            <person name="Emms D."/>
            <person name="Macleod O."/>
            <person name="Voorheis P."/>
            <person name="Matthews J."/>
            <person name="Matthews K."/>
            <person name="Carrington M."/>
        </authorList>
    </citation>
    <scope>NUCLEOTIDE SEQUENCE [LARGE SCALE GENOMIC DNA]</scope>
    <source>
        <strain evidence="1">Edinburgh</strain>
    </source>
</reference>
<dbReference type="GeneID" id="39983662"/>
<proteinExistence type="predicted"/>
<dbReference type="RefSeq" id="XP_028885078.1">
    <property type="nucleotide sequence ID" value="XM_029023882.1"/>
</dbReference>
<evidence type="ECO:0000313" key="2">
    <source>
        <dbReference type="Proteomes" id="UP000192257"/>
    </source>
</evidence>
<name>A0A1X0P275_9TRYP</name>
<keyword evidence="2" id="KW-1185">Reference proteome</keyword>
<organism evidence="1 2">
    <name type="scientific">Trypanosoma theileri</name>
    <dbReference type="NCBI Taxonomy" id="67003"/>
    <lineage>
        <taxon>Eukaryota</taxon>
        <taxon>Discoba</taxon>
        <taxon>Euglenozoa</taxon>
        <taxon>Kinetoplastea</taxon>
        <taxon>Metakinetoplastina</taxon>
        <taxon>Trypanosomatida</taxon>
        <taxon>Trypanosomatidae</taxon>
        <taxon>Trypanosoma</taxon>
    </lineage>
</organism>